<name>A0AAD8Z0R4_9TELE</name>
<evidence type="ECO:0000256" key="1">
    <source>
        <dbReference type="SAM" id="MobiDB-lite"/>
    </source>
</evidence>
<feature type="compositionally biased region" description="Polar residues" evidence="1">
    <location>
        <begin position="16"/>
        <end position="35"/>
    </location>
</feature>
<comment type="caution">
    <text evidence="2">The sequence shown here is derived from an EMBL/GenBank/DDBJ whole genome shotgun (WGS) entry which is preliminary data.</text>
</comment>
<sequence>MLENLTEDPAHPRGSSPPQRIQPNPRRSSPPQKIQPTPEDPAHPQRIQHTPEDPAHPKRSSRLQKIQQTPACSPFPPISRPPAQAAGHLCQRLCKLRDNDTK</sequence>
<dbReference type="EMBL" id="JAROKS010000022">
    <property type="protein sequence ID" value="KAK1789413.1"/>
    <property type="molecule type" value="Genomic_DNA"/>
</dbReference>
<evidence type="ECO:0000313" key="3">
    <source>
        <dbReference type="Proteomes" id="UP001239994"/>
    </source>
</evidence>
<evidence type="ECO:0000313" key="2">
    <source>
        <dbReference type="EMBL" id="KAK1789413.1"/>
    </source>
</evidence>
<protein>
    <submittedName>
        <fullName evidence="2">Uncharacterized protein</fullName>
    </submittedName>
</protein>
<proteinExistence type="predicted"/>
<gene>
    <name evidence="2" type="ORF">P4O66_015340</name>
</gene>
<dbReference type="Proteomes" id="UP001239994">
    <property type="component" value="Unassembled WGS sequence"/>
</dbReference>
<accession>A0AAD8Z0R4</accession>
<feature type="region of interest" description="Disordered" evidence="1">
    <location>
        <begin position="1"/>
        <end position="85"/>
    </location>
</feature>
<reference evidence="2" key="1">
    <citation type="submission" date="2023-03" db="EMBL/GenBank/DDBJ databases">
        <title>Electrophorus voltai genome.</title>
        <authorList>
            <person name="Bian C."/>
        </authorList>
    </citation>
    <scope>NUCLEOTIDE SEQUENCE</scope>
    <source>
        <strain evidence="2">CB-2022</strain>
        <tissue evidence="2">Muscle</tissue>
    </source>
</reference>
<keyword evidence="3" id="KW-1185">Reference proteome</keyword>
<organism evidence="2 3">
    <name type="scientific">Electrophorus voltai</name>
    <dbReference type="NCBI Taxonomy" id="2609070"/>
    <lineage>
        <taxon>Eukaryota</taxon>
        <taxon>Metazoa</taxon>
        <taxon>Chordata</taxon>
        <taxon>Craniata</taxon>
        <taxon>Vertebrata</taxon>
        <taxon>Euteleostomi</taxon>
        <taxon>Actinopterygii</taxon>
        <taxon>Neopterygii</taxon>
        <taxon>Teleostei</taxon>
        <taxon>Ostariophysi</taxon>
        <taxon>Gymnotiformes</taxon>
        <taxon>Gymnotoidei</taxon>
        <taxon>Gymnotidae</taxon>
        <taxon>Electrophorus</taxon>
    </lineage>
</organism>
<dbReference type="AlphaFoldDB" id="A0AAD8Z0R4"/>